<evidence type="ECO:0000256" key="4">
    <source>
        <dbReference type="ARBA" id="ARBA00023136"/>
    </source>
</evidence>
<keyword evidence="5" id="KW-0464">Manganese</keyword>
<evidence type="ECO:0000256" key="5">
    <source>
        <dbReference type="ARBA" id="ARBA00023211"/>
    </source>
</evidence>
<evidence type="ECO:0000256" key="3">
    <source>
        <dbReference type="ARBA" id="ARBA00022723"/>
    </source>
</evidence>
<feature type="domain" description="Calcineurin-like phosphoesterase" evidence="6">
    <location>
        <begin position="8"/>
        <end position="205"/>
    </location>
</feature>
<dbReference type="Pfam" id="PF00149">
    <property type="entry name" value="Metallophos"/>
    <property type="match status" value="1"/>
</dbReference>
<dbReference type="Gene3D" id="3.60.21.10">
    <property type="match status" value="1"/>
</dbReference>
<accession>A0A0F9XBA1</accession>
<evidence type="ECO:0000256" key="1">
    <source>
        <dbReference type="ARBA" id="ARBA00022475"/>
    </source>
</evidence>
<organism evidence="7">
    <name type="scientific">marine sediment metagenome</name>
    <dbReference type="NCBI Taxonomy" id="412755"/>
    <lineage>
        <taxon>unclassified sequences</taxon>
        <taxon>metagenomes</taxon>
        <taxon>ecological metagenomes</taxon>
    </lineage>
</organism>
<keyword evidence="2" id="KW-0997">Cell inner membrane</keyword>
<dbReference type="GO" id="GO:0008758">
    <property type="term" value="F:UDP-2,3-diacylglucosamine hydrolase activity"/>
    <property type="evidence" value="ECO:0007669"/>
    <property type="project" value="TreeGrafter"/>
</dbReference>
<dbReference type="EMBL" id="LAZR01000124">
    <property type="protein sequence ID" value="KKN88943.1"/>
    <property type="molecule type" value="Genomic_DNA"/>
</dbReference>
<dbReference type="InterPro" id="IPR043461">
    <property type="entry name" value="LpxH-like"/>
</dbReference>
<dbReference type="GO" id="GO:0016020">
    <property type="term" value="C:membrane"/>
    <property type="evidence" value="ECO:0007669"/>
    <property type="project" value="GOC"/>
</dbReference>
<keyword evidence="4" id="KW-0472">Membrane</keyword>
<reference evidence="7" key="1">
    <citation type="journal article" date="2015" name="Nature">
        <title>Complex archaea that bridge the gap between prokaryotes and eukaryotes.</title>
        <authorList>
            <person name="Spang A."/>
            <person name="Saw J.H."/>
            <person name="Jorgensen S.L."/>
            <person name="Zaremba-Niedzwiedzka K."/>
            <person name="Martijn J."/>
            <person name="Lind A.E."/>
            <person name="van Eijk R."/>
            <person name="Schleper C."/>
            <person name="Guy L."/>
            <person name="Ettema T.J."/>
        </authorList>
    </citation>
    <scope>NUCLEOTIDE SEQUENCE</scope>
</reference>
<evidence type="ECO:0000256" key="2">
    <source>
        <dbReference type="ARBA" id="ARBA00022519"/>
    </source>
</evidence>
<sequence>MKKRPIDIVVISDVHLGTYGCHAKELLKYLKSIKPKEVILNGDIVDIWQFNKRYWPKSHMKVIKLLLDWVAKGIPVHYITGNHDELLRKFSGNSMGSLSIVNKMVIPLEDKKAWVFHGDVFDVTMLHSKWVAKLGAKGYDFLILLNRAINFISKKMGKGPISMSKKIKNGVKSAVKFINDFEQIAAEIAIENGYDYVICGHIHQPEIRKIKTDKGEVTYLNSGDWIENLTSLEYHDGEWALYSYLDDQLVIDHTEDTKEETYVLEKAELFQSLLEEFKISGMTQQSK</sequence>
<name>A0A0F9XBA1_9ZZZZ</name>
<comment type="caution">
    <text evidence="7">The sequence shown here is derived from an EMBL/GenBank/DDBJ whole genome shotgun (WGS) entry which is preliminary data.</text>
</comment>
<dbReference type="GO" id="GO:0046872">
    <property type="term" value="F:metal ion binding"/>
    <property type="evidence" value="ECO:0007669"/>
    <property type="project" value="UniProtKB-KW"/>
</dbReference>
<dbReference type="InterPro" id="IPR029052">
    <property type="entry name" value="Metallo-depent_PP-like"/>
</dbReference>
<dbReference type="SUPFAM" id="SSF56300">
    <property type="entry name" value="Metallo-dependent phosphatases"/>
    <property type="match status" value="1"/>
</dbReference>
<dbReference type="PANTHER" id="PTHR34990:SF2">
    <property type="entry name" value="BLL8164 PROTEIN"/>
    <property type="match status" value="1"/>
</dbReference>
<keyword evidence="1" id="KW-1003">Cell membrane</keyword>
<gene>
    <name evidence="7" type="ORF">LCGC14_0243150</name>
</gene>
<dbReference type="CDD" id="cd07398">
    <property type="entry name" value="MPP_YbbF-LpxH"/>
    <property type="match status" value="1"/>
</dbReference>
<dbReference type="AlphaFoldDB" id="A0A0F9XBA1"/>
<dbReference type="GO" id="GO:0009245">
    <property type="term" value="P:lipid A biosynthetic process"/>
    <property type="evidence" value="ECO:0007669"/>
    <property type="project" value="TreeGrafter"/>
</dbReference>
<keyword evidence="3" id="KW-0479">Metal-binding</keyword>
<proteinExistence type="predicted"/>
<evidence type="ECO:0000259" key="6">
    <source>
        <dbReference type="Pfam" id="PF00149"/>
    </source>
</evidence>
<dbReference type="InterPro" id="IPR004843">
    <property type="entry name" value="Calcineurin-like_PHP"/>
</dbReference>
<evidence type="ECO:0000313" key="7">
    <source>
        <dbReference type="EMBL" id="KKN88943.1"/>
    </source>
</evidence>
<protein>
    <recommendedName>
        <fullName evidence="6">Calcineurin-like phosphoesterase domain-containing protein</fullName>
    </recommendedName>
</protein>
<dbReference type="PANTHER" id="PTHR34990">
    <property type="entry name" value="UDP-2,3-DIACYLGLUCOSAMINE HYDROLASE-RELATED"/>
    <property type="match status" value="1"/>
</dbReference>